<keyword evidence="2 3" id="KW-0175">Coiled coil</keyword>
<evidence type="ECO:0000313" key="5">
    <source>
        <dbReference type="EMBL" id="GER45961.1"/>
    </source>
</evidence>
<organism evidence="5 6">
    <name type="scientific">Striga asiatica</name>
    <name type="common">Asiatic witchweed</name>
    <name type="synonym">Buchnera asiatica</name>
    <dbReference type="NCBI Taxonomy" id="4170"/>
    <lineage>
        <taxon>Eukaryota</taxon>
        <taxon>Viridiplantae</taxon>
        <taxon>Streptophyta</taxon>
        <taxon>Embryophyta</taxon>
        <taxon>Tracheophyta</taxon>
        <taxon>Spermatophyta</taxon>
        <taxon>Magnoliopsida</taxon>
        <taxon>eudicotyledons</taxon>
        <taxon>Gunneridae</taxon>
        <taxon>Pentapetalae</taxon>
        <taxon>asterids</taxon>
        <taxon>lamiids</taxon>
        <taxon>Lamiales</taxon>
        <taxon>Orobanchaceae</taxon>
        <taxon>Buchnereae</taxon>
        <taxon>Striga</taxon>
    </lineage>
</organism>
<evidence type="ECO:0000256" key="3">
    <source>
        <dbReference type="SAM" id="Coils"/>
    </source>
</evidence>
<dbReference type="AlphaFoldDB" id="A0A5A7QPX6"/>
<dbReference type="PANTHER" id="PTHR32054:SF93">
    <property type="entry name" value="WEB FAMILY"/>
    <property type="match status" value="1"/>
</dbReference>
<dbReference type="OrthoDB" id="1933125at2759"/>
<comment type="caution">
    <text evidence="5">The sequence shown here is derived from an EMBL/GenBank/DDBJ whole genome shotgun (WGS) entry which is preliminary data.</text>
</comment>
<dbReference type="GO" id="GO:0005829">
    <property type="term" value="C:cytosol"/>
    <property type="evidence" value="ECO:0007669"/>
    <property type="project" value="TreeGrafter"/>
</dbReference>
<gene>
    <name evidence="5" type="ORF">STAS_22952</name>
</gene>
<dbReference type="Proteomes" id="UP000325081">
    <property type="component" value="Unassembled WGS sequence"/>
</dbReference>
<evidence type="ECO:0008006" key="7">
    <source>
        <dbReference type="Google" id="ProtNLM"/>
    </source>
</evidence>
<dbReference type="PANTHER" id="PTHR32054">
    <property type="entry name" value="HEAVY CHAIN, PUTATIVE, EXPRESSED-RELATED-RELATED"/>
    <property type="match status" value="1"/>
</dbReference>
<proteinExistence type="inferred from homology"/>
<reference evidence="6" key="1">
    <citation type="journal article" date="2019" name="Curr. Biol.">
        <title>Genome Sequence of Striga asiatica Provides Insight into the Evolution of Plant Parasitism.</title>
        <authorList>
            <person name="Yoshida S."/>
            <person name="Kim S."/>
            <person name="Wafula E.K."/>
            <person name="Tanskanen J."/>
            <person name="Kim Y.M."/>
            <person name="Honaas L."/>
            <person name="Yang Z."/>
            <person name="Spallek T."/>
            <person name="Conn C.E."/>
            <person name="Ichihashi Y."/>
            <person name="Cheong K."/>
            <person name="Cui S."/>
            <person name="Der J.P."/>
            <person name="Gundlach H."/>
            <person name="Jiao Y."/>
            <person name="Hori C."/>
            <person name="Ishida J.K."/>
            <person name="Kasahara H."/>
            <person name="Kiba T."/>
            <person name="Kim M.S."/>
            <person name="Koo N."/>
            <person name="Laohavisit A."/>
            <person name="Lee Y.H."/>
            <person name="Lumba S."/>
            <person name="McCourt P."/>
            <person name="Mortimer J.C."/>
            <person name="Mutuku J.M."/>
            <person name="Nomura T."/>
            <person name="Sasaki-Sekimoto Y."/>
            <person name="Seto Y."/>
            <person name="Wang Y."/>
            <person name="Wakatake T."/>
            <person name="Sakakibara H."/>
            <person name="Demura T."/>
            <person name="Yamaguchi S."/>
            <person name="Yoneyama K."/>
            <person name="Manabe R.I."/>
            <person name="Nelson D.C."/>
            <person name="Schulman A.H."/>
            <person name="Timko M.P."/>
            <person name="dePamphilis C.W."/>
            <person name="Choi D."/>
            <person name="Shirasu K."/>
        </authorList>
    </citation>
    <scope>NUCLEOTIDE SEQUENCE [LARGE SCALE GENOMIC DNA]</scope>
    <source>
        <strain evidence="6">cv. UVA1</strain>
    </source>
</reference>
<feature type="region of interest" description="Disordered" evidence="4">
    <location>
        <begin position="583"/>
        <end position="604"/>
    </location>
</feature>
<comment type="similarity">
    <text evidence="1">Belongs to the WEB family.</text>
</comment>
<evidence type="ECO:0000256" key="2">
    <source>
        <dbReference type="ARBA" id="ARBA00023054"/>
    </source>
</evidence>
<accession>A0A5A7QPX6</accession>
<sequence length="657" mass="73358">MVAKDYNKIKGSGKAEVGEIDTSAPFQSVKDAVSLFGEGAFSSEKPSIKKPKPYSAERVLAKETQLHLAQKELNKLKEQLKNAETTKTQALLELDRSKWAVEDLTQKLKSINESKDLAIAATEATNHKAKQFSESEISSISEADKSPNTDLKNARAEYIAAVSELNSAKQDLRKIRQEYESSSKIKIKAIKQAEEAEDSAKANTERVSELSREIASVHASIQQANLECALAKEDEKLTCADKDKQKQSYKTKLEELEKKLVSLKKELDPKLAENMEAHLAETLSEIEAIRNDMEKEKGKDSDALKTVTLELDGAKESLNKVAEEENSLRRLVETLKAELDEIKKEHAGLKEKELETESLAGNLHVKLRKAKSELEEAIAEEARARGASDEMVATIRQLASESRDSRLEAEEMRKRAHGLKAEAEATRAELAEAERKLRAAEAEAEEAKAAEARARDLIRELSEKVESRRASTSECGDRITISRDEFESLSRKAEESGKLAEIKVEAAMAQVEAVKASENEALKKLEASVKEIEEMKSAAMEALKKAEMADAARKAVEGELRRWREREEKKAVETASRILEEKEKEKEEKLVQMSPRDYRPIQEKTKAVEAQVRKLEKSKTSVTKKVLMPSLSSVFLKKSKVEGGSPSYLPGEKRNNR</sequence>
<dbReference type="GO" id="GO:0009904">
    <property type="term" value="P:chloroplast accumulation movement"/>
    <property type="evidence" value="ECO:0007669"/>
    <property type="project" value="TreeGrafter"/>
</dbReference>
<protein>
    <recommendedName>
        <fullName evidence="7">WEB family protein</fullName>
    </recommendedName>
</protein>
<dbReference type="GO" id="GO:0009903">
    <property type="term" value="P:chloroplast avoidance movement"/>
    <property type="evidence" value="ECO:0007669"/>
    <property type="project" value="TreeGrafter"/>
</dbReference>
<keyword evidence="6" id="KW-1185">Reference proteome</keyword>
<dbReference type="EMBL" id="BKCP01007404">
    <property type="protein sequence ID" value="GER45961.1"/>
    <property type="molecule type" value="Genomic_DNA"/>
</dbReference>
<feature type="region of interest" description="Disordered" evidence="4">
    <location>
        <begin position="130"/>
        <end position="150"/>
    </location>
</feature>
<evidence type="ECO:0000256" key="4">
    <source>
        <dbReference type="SAM" id="MobiDB-lite"/>
    </source>
</evidence>
<name>A0A5A7QPX6_STRAF</name>
<feature type="coiled-coil region" evidence="3">
    <location>
        <begin position="59"/>
        <end position="93"/>
    </location>
</feature>
<dbReference type="Pfam" id="PF05701">
    <property type="entry name" value="WEMBL"/>
    <property type="match status" value="1"/>
</dbReference>
<dbReference type="InterPro" id="IPR008545">
    <property type="entry name" value="Web"/>
</dbReference>
<evidence type="ECO:0000256" key="1">
    <source>
        <dbReference type="ARBA" id="ARBA00005485"/>
    </source>
</evidence>
<feature type="region of interest" description="Disordered" evidence="4">
    <location>
        <begin position="401"/>
        <end position="427"/>
    </location>
</feature>
<evidence type="ECO:0000313" key="6">
    <source>
        <dbReference type="Proteomes" id="UP000325081"/>
    </source>
</evidence>